<evidence type="ECO:0000256" key="1">
    <source>
        <dbReference type="ARBA" id="ARBA00022527"/>
    </source>
</evidence>
<keyword evidence="7" id="KW-1185">Reference proteome</keyword>
<dbReference type="PROSITE" id="PS51158">
    <property type="entry name" value="ALPHA_KINASE"/>
    <property type="match status" value="1"/>
</dbReference>
<comment type="caution">
    <text evidence="6">The sequence shown here is derived from an EMBL/GenBank/DDBJ whole genome shotgun (WGS) entry which is preliminary data.</text>
</comment>
<dbReference type="InterPro" id="IPR011009">
    <property type="entry name" value="Kinase-like_dom_sf"/>
</dbReference>
<name>A0AAD2HSV7_9AGAR</name>
<dbReference type="GO" id="GO:0005524">
    <property type="term" value="F:ATP binding"/>
    <property type="evidence" value="ECO:0007669"/>
    <property type="project" value="InterPro"/>
</dbReference>
<evidence type="ECO:0000256" key="2">
    <source>
        <dbReference type="ARBA" id="ARBA00022679"/>
    </source>
</evidence>
<evidence type="ECO:0000313" key="7">
    <source>
        <dbReference type="Proteomes" id="UP001295794"/>
    </source>
</evidence>
<evidence type="ECO:0000313" key="6">
    <source>
        <dbReference type="EMBL" id="CAK5281242.1"/>
    </source>
</evidence>
<keyword evidence="3" id="KW-0418">Kinase</keyword>
<gene>
    <name evidence="6" type="ORF">MYCIT1_LOCUS32221</name>
</gene>
<feature type="non-terminal residue" evidence="6">
    <location>
        <position position="1"/>
    </location>
</feature>
<dbReference type="InterPro" id="IPR004166">
    <property type="entry name" value="a-kinase_dom"/>
</dbReference>
<accession>A0AAD2HSV7</accession>
<evidence type="ECO:0000259" key="5">
    <source>
        <dbReference type="PROSITE" id="PS51158"/>
    </source>
</evidence>
<dbReference type="EMBL" id="CAVNYO010000444">
    <property type="protein sequence ID" value="CAK5281242.1"/>
    <property type="molecule type" value="Genomic_DNA"/>
</dbReference>
<feature type="domain" description="Alpha-type protein kinase" evidence="5">
    <location>
        <begin position="289"/>
        <end position="557"/>
    </location>
</feature>
<keyword evidence="2" id="KW-0808">Transferase</keyword>
<dbReference type="GO" id="GO:0004674">
    <property type="term" value="F:protein serine/threonine kinase activity"/>
    <property type="evidence" value="ECO:0007669"/>
    <property type="project" value="UniProtKB-KW"/>
</dbReference>
<dbReference type="SUPFAM" id="SSF56112">
    <property type="entry name" value="Protein kinase-like (PK-like)"/>
    <property type="match status" value="1"/>
</dbReference>
<feature type="region of interest" description="Disordered" evidence="4">
    <location>
        <begin position="207"/>
        <end position="257"/>
    </location>
</feature>
<dbReference type="Pfam" id="PF02816">
    <property type="entry name" value="Alpha_kinase"/>
    <property type="match status" value="1"/>
</dbReference>
<reference evidence="6" key="1">
    <citation type="submission" date="2023-11" db="EMBL/GenBank/DDBJ databases">
        <authorList>
            <person name="De Vega J J."/>
            <person name="De Vega J J."/>
        </authorList>
    </citation>
    <scope>NUCLEOTIDE SEQUENCE</scope>
</reference>
<dbReference type="AlphaFoldDB" id="A0AAD2HSV7"/>
<dbReference type="Gene3D" id="3.20.200.10">
    <property type="entry name" value="MHCK/EF2 kinase"/>
    <property type="match status" value="1"/>
</dbReference>
<keyword evidence="1" id="KW-0723">Serine/threonine-protein kinase</keyword>
<feature type="region of interest" description="Disordered" evidence="4">
    <location>
        <begin position="565"/>
        <end position="611"/>
    </location>
</feature>
<evidence type="ECO:0000256" key="3">
    <source>
        <dbReference type="ARBA" id="ARBA00022777"/>
    </source>
</evidence>
<organism evidence="6 7">
    <name type="scientific">Mycena citricolor</name>
    <dbReference type="NCBI Taxonomy" id="2018698"/>
    <lineage>
        <taxon>Eukaryota</taxon>
        <taxon>Fungi</taxon>
        <taxon>Dikarya</taxon>
        <taxon>Basidiomycota</taxon>
        <taxon>Agaricomycotina</taxon>
        <taxon>Agaricomycetes</taxon>
        <taxon>Agaricomycetidae</taxon>
        <taxon>Agaricales</taxon>
        <taxon>Marasmiineae</taxon>
        <taxon>Mycenaceae</taxon>
        <taxon>Mycena</taxon>
    </lineage>
</organism>
<proteinExistence type="predicted"/>
<evidence type="ECO:0000256" key="4">
    <source>
        <dbReference type="SAM" id="MobiDB-lite"/>
    </source>
</evidence>
<feature type="compositionally biased region" description="Polar residues" evidence="4">
    <location>
        <begin position="210"/>
        <end position="231"/>
    </location>
</feature>
<dbReference type="Proteomes" id="UP001295794">
    <property type="component" value="Unassembled WGS sequence"/>
</dbReference>
<protein>
    <recommendedName>
        <fullName evidence="5">Alpha-type protein kinase domain-containing protein</fullName>
    </recommendedName>
</protein>
<sequence length="611" mass="68761">SRNLQKAQAVKLAAGVHGVGTGAKPSGVGNQIVQNMRDRQQMQSQVRFSVSMSMETSKNDNRRGETVFRQVKAVSFGYTCQETNTMDNVQHEIIQQAQSYHQKSFKNEGAVKFYMQHVTWYIVPTATSTKMERIALDLLTGEITAIEFLRRCHLNRSITAKQKDEKKADLRLTVSESVLFPTLDPNLLLSAAKSAARVSETSCRRDTAALTAQTSSSEAQGSFPPRSNSLKSGSSSGRRRSGYVTRQQTGPVVPPALLPPRFSREPLLALQKFRIFIPEGENRNMRFRLGVDVHDMYIADDWETGVELQAQKRPFQSTGFLGRGSTKVGVYGRLERREFAITQMLDKSYTPEQQLAILEEEFRVLHFAEFARKEFERYADEDEVNIAAFKFNVEDSFIGEFALDPDDELVNQPLPHKHFIATRLLPCSAADEPVKKFTGNDDCGPPPGPRDLLTATIHAFSHFCVVYTLHDVAVCDLQGSDYGSGLESYYAYIPHVGMHDESGTPVLFDPQMHTSQPEASYRIFWDKGPRTVKSFLQHHLRFCAENVVCSQMRIQEMEFEPALPQVDQGSKIPPLSPKTPPPDQRHHPHPKSASPVQRKRMRPMDVGSLLL</sequence>